<reference evidence="2 3" key="1">
    <citation type="journal article" date="2023" name="Commun. Biol.">
        <title>Genome analysis of Parmales, the sister group of diatoms, reveals the evolutionary specialization of diatoms from phago-mixotrophs to photoautotrophs.</title>
        <authorList>
            <person name="Ban H."/>
            <person name="Sato S."/>
            <person name="Yoshikawa S."/>
            <person name="Yamada K."/>
            <person name="Nakamura Y."/>
            <person name="Ichinomiya M."/>
            <person name="Sato N."/>
            <person name="Blanc-Mathieu R."/>
            <person name="Endo H."/>
            <person name="Kuwata A."/>
            <person name="Ogata H."/>
        </authorList>
    </citation>
    <scope>NUCLEOTIDE SEQUENCE [LARGE SCALE GENOMIC DNA]</scope>
</reference>
<accession>A0ABQ6MG84</accession>
<feature type="compositionally biased region" description="Polar residues" evidence="1">
    <location>
        <begin position="63"/>
        <end position="72"/>
    </location>
</feature>
<comment type="caution">
    <text evidence="2">The sequence shown here is derived from an EMBL/GenBank/DDBJ whole genome shotgun (WGS) entry which is preliminary data.</text>
</comment>
<feature type="region of interest" description="Disordered" evidence="1">
    <location>
        <begin position="40"/>
        <end position="85"/>
    </location>
</feature>
<feature type="region of interest" description="Disordered" evidence="1">
    <location>
        <begin position="1"/>
        <end position="23"/>
    </location>
</feature>
<feature type="compositionally biased region" description="Low complexity" evidence="1">
    <location>
        <begin position="446"/>
        <end position="469"/>
    </location>
</feature>
<proteinExistence type="predicted"/>
<name>A0ABQ6MG84_9STRA</name>
<evidence type="ECO:0000256" key="1">
    <source>
        <dbReference type="SAM" id="MobiDB-lite"/>
    </source>
</evidence>
<gene>
    <name evidence="2" type="ORF">TeGR_g6120</name>
</gene>
<evidence type="ECO:0000313" key="2">
    <source>
        <dbReference type="EMBL" id="GMI25694.1"/>
    </source>
</evidence>
<feature type="region of interest" description="Disordered" evidence="1">
    <location>
        <begin position="655"/>
        <end position="703"/>
    </location>
</feature>
<feature type="compositionally biased region" description="Low complexity" evidence="1">
    <location>
        <begin position="408"/>
        <end position="421"/>
    </location>
</feature>
<dbReference type="EMBL" id="BRYB01001433">
    <property type="protein sequence ID" value="GMI25694.1"/>
    <property type="molecule type" value="Genomic_DNA"/>
</dbReference>
<sequence length="703" mass="74357">MHPPSSTPSPRAPSGSFPSSHKSNLQHRFLGVSWRFLEHHAPVPPGGSPTASTSQLADAPTDRSGTLSSSYSPRAANRGAANTLGSSRVRSLDFPLEATIYSRATPKKDNGLVPENPDIDQLILDNIAIEMLLDEDESAEQKKSKGIEDKDSLRSKALMKIIGVFQDHGDERFINRLNEVSEQKKKAEKDAIDQASAAAAVRDAEAARDSIAAGITVQPNAERLALSLFGAKRPDAPAAKRRRNSSMSLDEKVTMTLQQADKFKQAGMLSGEGEEEGQETKQDAHGVNLQSGDMLKPSNYDHADFELPSHVDRPPSPIMFARTLTKLRVAEDVPGVLLERAVRRTMRTTIAGGAVKEDVAAIMAGIQESMGLETASDIKAAMAGGGLKGVQKSYVDEIKKARSPNTTPKGSSKNSPNNSPKPRGRRLGGNPNSPGDAEAGATQGTPKGVLKGKGLLLRRGSKRGSVSSPREGRASMRTSMTFGKATVLGEGGKGGAEEEAGSATGEADAMGVEFDTPIHAQRNTSAVLQQLYYGSNDNTQPHTNDTDGMYTGHETVGGGGEAHKQFVQAKQASRYGVWYIPPQKWTLGMMDVLHEMASKHQGSWGKEMVAIKQKSDAFQEAIPALFIGKSFKRELVNAGKRVPHFLDKVELAEVKVGGEEEGGEKEGGEGGGEGGEGGGKEGAGGGKEGAGDGDGSKGGGNPN</sequence>
<evidence type="ECO:0000313" key="3">
    <source>
        <dbReference type="Proteomes" id="UP001165060"/>
    </source>
</evidence>
<keyword evidence="3" id="KW-1185">Reference proteome</keyword>
<feature type="compositionally biased region" description="Pro residues" evidence="1">
    <location>
        <begin position="1"/>
        <end position="11"/>
    </location>
</feature>
<organism evidence="2 3">
    <name type="scientific">Tetraparma gracilis</name>
    <dbReference type="NCBI Taxonomy" id="2962635"/>
    <lineage>
        <taxon>Eukaryota</taxon>
        <taxon>Sar</taxon>
        <taxon>Stramenopiles</taxon>
        <taxon>Ochrophyta</taxon>
        <taxon>Bolidophyceae</taxon>
        <taxon>Parmales</taxon>
        <taxon>Triparmaceae</taxon>
        <taxon>Tetraparma</taxon>
    </lineage>
</organism>
<dbReference type="Proteomes" id="UP001165060">
    <property type="component" value="Unassembled WGS sequence"/>
</dbReference>
<feature type="compositionally biased region" description="Gly residues" evidence="1">
    <location>
        <begin position="669"/>
        <end position="703"/>
    </location>
</feature>
<feature type="compositionally biased region" description="Basic and acidic residues" evidence="1">
    <location>
        <begin position="655"/>
        <end position="668"/>
    </location>
</feature>
<protein>
    <submittedName>
        <fullName evidence="2">Uncharacterized protein</fullName>
    </submittedName>
</protein>
<feature type="region of interest" description="Disordered" evidence="1">
    <location>
        <begin position="401"/>
        <end position="505"/>
    </location>
</feature>